<evidence type="ECO:0000259" key="1">
    <source>
        <dbReference type="Pfam" id="PF18755"/>
    </source>
</evidence>
<organism evidence="2 3">
    <name type="scientific">Streptomonospora halophila</name>
    <dbReference type="NCBI Taxonomy" id="427369"/>
    <lineage>
        <taxon>Bacteria</taxon>
        <taxon>Bacillati</taxon>
        <taxon>Actinomycetota</taxon>
        <taxon>Actinomycetes</taxon>
        <taxon>Streptosporangiales</taxon>
        <taxon>Nocardiopsidaceae</taxon>
        <taxon>Streptomonospora</taxon>
    </lineage>
</organism>
<keyword evidence="3" id="KW-1185">Reference proteome</keyword>
<name>A0ABP9GAP8_9ACTN</name>
<reference evidence="3" key="1">
    <citation type="journal article" date="2019" name="Int. J. Syst. Evol. Microbiol.">
        <title>The Global Catalogue of Microorganisms (GCM) 10K type strain sequencing project: providing services to taxonomists for standard genome sequencing and annotation.</title>
        <authorList>
            <consortium name="The Broad Institute Genomics Platform"/>
            <consortium name="The Broad Institute Genome Sequencing Center for Infectious Disease"/>
            <person name="Wu L."/>
            <person name="Ma J."/>
        </authorList>
    </citation>
    <scope>NUCLEOTIDE SEQUENCE [LARGE SCALE GENOMIC DNA]</scope>
    <source>
        <strain evidence="3">JCM 18123</strain>
    </source>
</reference>
<accession>A0ABP9GAP8</accession>
<dbReference type="Gene3D" id="1.20.1380.10">
    <property type="entry name" value="Replication modulator SeqA, C-terminal DNA-binding domain"/>
    <property type="match status" value="1"/>
</dbReference>
<comment type="caution">
    <text evidence="2">The sequence shown here is derived from an EMBL/GenBank/DDBJ whole genome shotgun (WGS) entry which is preliminary data.</text>
</comment>
<dbReference type="RefSeq" id="WP_345555908.1">
    <property type="nucleotide sequence ID" value="NZ_BAABIK010000006.1"/>
</dbReference>
<dbReference type="Proteomes" id="UP001499993">
    <property type="component" value="Unassembled WGS sequence"/>
</dbReference>
<evidence type="ECO:0000313" key="2">
    <source>
        <dbReference type="EMBL" id="GAA4934637.1"/>
    </source>
</evidence>
<protein>
    <submittedName>
        <fullName evidence="2">DUF4357 domain-containing protein</fullName>
    </submittedName>
</protein>
<dbReference type="Pfam" id="PF18755">
    <property type="entry name" value="RAMA"/>
    <property type="match status" value="1"/>
</dbReference>
<sequence length="131" mass="14223">MAPVIRIDDEVYAALQDKAKAFEDTPNDVMRRWLGLQDGPSNSGKHRRGDLMPLIRSGALRAGSQLVWKRPRKGVVHTAEVTPDGCITIGGVEGKPFKSPSGAANALCGYQVNGWTQWARAADGVLLDKLR</sequence>
<dbReference type="InterPro" id="IPR040843">
    <property type="entry name" value="RAMA"/>
</dbReference>
<gene>
    <name evidence="2" type="ORF">GCM10023224_14030</name>
</gene>
<proteinExistence type="predicted"/>
<evidence type="ECO:0000313" key="3">
    <source>
        <dbReference type="Proteomes" id="UP001499993"/>
    </source>
</evidence>
<dbReference type="EMBL" id="BAABIK010000006">
    <property type="protein sequence ID" value="GAA4934637.1"/>
    <property type="molecule type" value="Genomic_DNA"/>
</dbReference>
<feature type="domain" description="RAMA" evidence="1">
    <location>
        <begin position="40"/>
        <end position="131"/>
    </location>
</feature>
<dbReference type="InterPro" id="IPR036835">
    <property type="entry name" value="SeqA_DNA-bd_C_sf"/>
</dbReference>